<dbReference type="KEGG" id="ssck:SPSK_08419"/>
<feature type="domain" description="PNPLA" evidence="4">
    <location>
        <begin position="9"/>
        <end position="207"/>
    </location>
</feature>
<dbReference type="SUPFAM" id="SSF48452">
    <property type="entry name" value="TPR-like"/>
    <property type="match status" value="1"/>
</dbReference>
<dbReference type="PRINTS" id="PR00381">
    <property type="entry name" value="KINESINLIGHT"/>
</dbReference>
<dbReference type="SUPFAM" id="SSF52540">
    <property type="entry name" value="P-loop containing nucleoside triphosphate hydrolases"/>
    <property type="match status" value="1"/>
</dbReference>
<dbReference type="EMBL" id="AXCR01000007">
    <property type="protein sequence ID" value="KJR84806.1"/>
    <property type="molecule type" value="Genomic_DNA"/>
</dbReference>
<dbReference type="InterPro" id="IPR053137">
    <property type="entry name" value="NLR-like"/>
</dbReference>
<dbReference type="InterPro" id="IPR016035">
    <property type="entry name" value="Acyl_Trfase/lysoPLipase"/>
</dbReference>
<dbReference type="PANTHER" id="PTHR46082">
    <property type="entry name" value="ATP/GTP-BINDING PROTEIN-RELATED"/>
    <property type="match status" value="1"/>
</dbReference>
<dbReference type="AlphaFoldDB" id="A0A0F2M9G8"/>
<keyword evidence="3" id="KW-0378">Hydrolase</keyword>
<organism evidence="5 6">
    <name type="scientific">Sporothrix schenckii 1099-18</name>
    <dbReference type="NCBI Taxonomy" id="1397361"/>
    <lineage>
        <taxon>Eukaryota</taxon>
        <taxon>Fungi</taxon>
        <taxon>Dikarya</taxon>
        <taxon>Ascomycota</taxon>
        <taxon>Pezizomycotina</taxon>
        <taxon>Sordariomycetes</taxon>
        <taxon>Sordariomycetidae</taxon>
        <taxon>Ophiostomatales</taxon>
        <taxon>Ophiostomataceae</taxon>
        <taxon>Sporothrix</taxon>
    </lineage>
</organism>
<accession>A0A0F2M9G8</accession>
<feature type="short sequence motif" description="DGA/G" evidence="3">
    <location>
        <begin position="194"/>
        <end position="196"/>
    </location>
</feature>
<dbReference type="GO" id="GO:0016787">
    <property type="term" value="F:hydrolase activity"/>
    <property type="evidence" value="ECO:0007669"/>
    <property type="project" value="UniProtKB-UniRule"/>
</dbReference>
<keyword evidence="2" id="KW-0802">TPR repeat</keyword>
<dbReference type="SMART" id="SM00028">
    <property type="entry name" value="TPR"/>
    <property type="match status" value="5"/>
</dbReference>
<dbReference type="InterPro" id="IPR011990">
    <property type="entry name" value="TPR-like_helical_dom_sf"/>
</dbReference>
<protein>
    <submittedName>
        <fullName evidence="5">Tetratricopeptide repeat domain protein</fullName>
    </submittedName>
</protein>
<dbReference type="OrthoDB" id="1658288at2759"/>
<dbReference type="Gene3D" id="1.25.40.10">
    <property type="entry name" value="Tetratricopeptide repeat domain"/>
    <property type="match status" value="2"/>
</dbReference>
<dbReference type="GO" id="GO:0043531">
    <property type="term" value="F:ADP binding"/>
    <property type="evidence" value="ECO:0007669"/>
    <property type="project" value="InterPro"/>
</dbReference>
<sequence length="968" mass="108925">MPGDQIRLLALDGGGVRGLSSLMILDGLMATVDPESPPKPCEYFDMIGGTSTGGLIAVMLGRLRMTVHECIEAYTSLSDKVFEKKSHRVKINGKLQGRFDAAKLEDTIKEILRARGLNEDELLKDVAASCKVFVCATSKQTSDTVCLASYASPRSKNLQLLNSATIWQACRATSAATGFFDPIAIGPFDEEFVDGALGANNPIYMLWNQAQDIWGDQLQSKLQCVVSIGTGVPNVTSIRDDVLGIGTTLINLATETERTAQQFHRDKSNLDNEGRYYRFNVDHGLEQIGLEESKKKKEIAAATRRLEGMPVSDHFVDRLSDTAELEQCLLPRRLRFRHEQQRKIFVLHGLGGIGKTQLAADFARRHRATFSSVFWLDGRSEDRLRQSLASCANRIPHGQIPDRSWKSVPSSEDDLNVAVTDVLGWLARPDNVDWLLIFDNVDQDHEQGGTTSAFDVRRYLPSDHGSVLITTRLSQLEQLGNTKHTKQLKKVDEDLSKAIFEQWYGGELVLDTAGRELLGLLDGLPLALAQAAAYCRETGLDVTSYVRLYNQQWDDLIMPDAGYSSLLLDYDQRRVGTTWTMSFKAIETRSKKAANLLRLWAFIANKGLWYGLLQAAVVDREQWPEWLRELADNEARFLDSVRLLLRYSMIEVQESGQGSYNLHPVVHRWTSYIQDDSEKREFLRLAIALLGSLVPMNKSMDYWVLQRRLLPHVERVSRWIEEIYSRGWNFDDKMAMDSIHHLGKLYSDQDRLSEAEAMYQRALQGYEKGLGPDNPSTLSTVNNLGLLYSAQGRLPEAEAMLQRALQGFEKAFGPDHRLTLTTVNNLGLLYEERGRLPEVEVMLQWALQGFEKTLGPDHLSSLDTVHNLGFLYSTQGRLLEAETMYQRALQGFEKALGPDNRSTLTTVNNLGLLYSAQGRLPEAEAMLQRALQGFEKTLGPDHPWTLETVHKLDLLYHDYGPHGVKKGT</sequence>
<dbReference type="InterPro" id="IPR002641">
    <property type="entry name" value="PNPLA_dom"/>
</dbReference>
<dbReference type="PROSITE" id="PS51635">
    <property type="entry name" value="PNPLA"/>
    <property type="match status" value="1"/>
</dbReference>
<reference evidence="5 6" key="2">
    <citation type="journal article" date="2015" name="Eukaryot. Cell">
        <title>Asexual propagation of a virulent clone complex in a human and feline outbreak of sporotrichosis.</title>
        <authorList>
            <person name="Teixeira Mde M."/>
            <person name="Rodrigues A.M."/>
            <person name="Tsui C.K."/>
            <person name="de Almeida L.G."/>
            <person name="Van Diepeningen A.D."/>
            <person name="van den Ende B.G."/>
            <person name="Fernandes G.F."/>
            <person name="Kano R."/>
            <person name="Hamelin R.C."/>
            <person name="Lopes-Bezerra L.M."/>
            <person name="Vasconcelos A.T."/>
            <person name="de Hoog S."/>
            <person name="de Camargo Z.P."/>
            <person name="Felipe M.S."/>
        </authorList>
    </citation>
    <scope>NUCLEOTIDE SEQUENCE [LARGE SCALE GENOMIC DNA]</scope>
    <source>
        <strain evidence="5 6">1099-18</strain>
    </source>
</reference>
<dbReference type="Pfam" id="PF13374">
    <property type="entry name" value="TPR_10"/>
    <property type="match status" value="1"/>
</dbReference>
<feature type="active site" description="Nucleophile" evidence="3">
    <location>
        <position position="51"/>
    </location>
</feature>
<dbReference type="Proteomes" id="UP000033710">
    <property type="component" value="Unassembled WGS sequence"/>
</dbReference>
<dbReference type="GeneID" id="27670294"/>
<dbReference type="InterPro" id="IPR027417">
    <property type="entry name" value="P-loop_NTPase"/>
</dbReference>
<evidence type="ECO:0000256" key="1">
    <source>
        <dbReference type="ARBA" id="ARBA00023098"/>
    </source>
</evidence>
<feature type="repeat" description="TPR" evidence="2">
    <location>
        <begin position="736"/>
        <end position="769"/>
    </location>
</feature>
<name>A0A0F2M9G8_SPOSC</name>
<dbReference type="Pfam" id="PF13424">
    <property type="entry name" value="TPR_12"/>
    <property type="match status" value="2"/>
</dbReference>
<dbReference type="Gene3D" id="3.40.1090.10">
    <property type="entry name" value="Cytosolic phospholipase A2 catalytic domain"/>
    <property type="match status" value="1"/>
</dbReference>
<dbReference type="PANTHER" id="PTHR46082:SF6">
    <property type="entry name" value="AAA+ ATPASE DOMAIN-CONTAINING PROTEIN-RELATED"/>
    <property type="match status" value="1"/>
</dbReference>
<dbReference type="SUPFAM" id="SSF52151">
    <property type="entry name" value="FabD/lysophospholipase-like"/>
    <property type="match status" value="1"/>
</dbReference>
<comment type="caution">
    <text evidence="5">The sequence shown here is derived from an EMBL/GenBank/DDBJ whole genome shotgun (WGS) entry which is preliminary data.</text>
</comment>
<feature type="short sequence motif" description="GXGXXG" evidence="3">
    <location>
        <begin position="13"/>
        <end position="18"/>
    </location>
</feature>
<dbReference type="CDD" id="cd07216">
    <property type="entry name" value="Pat17_PNPLA8_PNPLA9_like3"/>
    <property type="match status" value="1"/>
</dbReference>
<feature type="short sequence motif" description="GXSXG" evidence="3">
    <location>
        <begin position="49"/>
        <end position="53"/>
    </location>
</feature>
<feature type="active site" description="Proton acceptor" evidence="3">
    <location>
        <position position="194"/>
    </location>
</feature>
<evidence type="ECO:0000256" key="2">
    <source>
        <dbReference type="PROSITE-ProRule" id="PRU00339"/>
    </source>
</evidence>
<evidence type="ECO:0000256" key="3">
    <source>
        <dbReference type="PROSITE-ProRule" id="PRU01161"/>
    </source>
</evidence>
<dbReference type="VEuPathDB" id="FungiDB:SPSK_08419"/>
<keyword evidence="3" id="KW-0442">Lipid degradation</keyword>
<gene>
    <name evidence="5" type="ORF">SPSK_08419</name>
</gene>
<dbReference type="RefSeq" id="XP_016587482.1">
    <property type="nucleotide sequence ID" value="XM_016735017.1"/>
</dbReference>
<dbReference type="Pfam" id="PF01734">
    <property type="entry name" value="Patatin"/>
    <property type="match status" value="1"/>
</dbReference>
<proteinExistence type="predicted"/>
<dbReference type="InterPro" id="IPR019734">
    <property type="entry name" value="TPR_rpt"/>
</dbReference>
<reference evidence="5 6" key="1">
    <citation type="journal article" date="2014" name="BMC Genomics">
        <title>Comparative genomics of the major fungal agents of human and animal Sporotrichosis: Sporothrix schenckii and Sporothrix brasiliensis.</title>
        <authorList>
            <person name="Teixeira M.M."/>
            <person name="de Almeida L.G."/>
            <person name="Kubitschek-Barreira P."/>
            <person name="Alves F.L."/>
            <person name="Kioshima E.S."/>
            <person name="Abadio A.K."/>
            <person name="Fernandes L."/>
            <person name="Derengowski L.S."/>
            <person name="Ferreira K.S."/>
            <person name="Souza R.C."/>
            <person name="Ruiz J.C."/>
            <person name="de Andrade N.C."/>
            <person name="Paes H.C."/>
            <person name="Nicola A.M."/>
            <person name="Albuquerque P."/>
            <person name="Gerber A.L."/>
            <person name="Martins V.P."/>
            <person name="Peconick L.D."/>
            <person name="Neto A.V."/>
            <person name="Chaucanez C.B."/>
            <person name="Silva P.A."/>
            <person name="Cunha O.L."/>
            <person name="de Oliveira F.F."/>
            <person name="dos Santos T.C."/>
            <person name="Barros A.L."/>
            <person name="Soares M.A."/>
            <person name="de Oliveira L.M."/>
            <person name="Marini M.M."/>
            <person name="Villalobos-Duno H."/>
            <person name="Cunha M.M."/>
            <person name="de Hoog S."/>
            <person name="da Silveira J.F."/>
            <person name="Henrissat B."/>
            <person name="Nino-Vega G.A."/>
            <person name="Cisalpino P.S."/>
            <person name="Mora-Montes H.M."/>
            <person name="Almeida S.R."/>
            <person name="Stajich J.E."/>
            <person name="Lopes-Bezerra L.M."/>
            <person name="Vasconcelos A.T."/>
            <person name="Felipe M.S."/>
        </authorList>
    </citation>
    <scope>NUCLEOTIDE SEQUENCE [LARGE SCALE GENOMIC DNA]</scope>
    <source>
        <strain evidence="5 6">1099-18</strain>
    </source>
</reference>
<evidence type="ECO:0000313" key="5">
    <source>
        <dbReference type="EMBL" id="KJR84806.1"/>
    </source>
</evidence>
<dbReference type="PROSITE" id="PS50005">
    <property type="entry name" value="TPR"/>
    <property type="match status" value="1"/>
</dbReference>
<evidence type="ECO:0000313" key="6">
    <source>
        <dbReference type="Proteomes" id="UP000033710"/>
    </source>
</evidence>
<evidence type="ECO:0000259" key="4">
    <source>
        <dbReference type="PROSITE" id="PS51635"/>
    </source>
</evidence>
<dbReference type="GO" id="GO:0016042">
    <property type="term" value="P:lipid catabolic process"/>
    <property type="evidence" value="ECO:0007669"/>
    <property type="project" value="UniProtKB-UniRule"/>
</dbReference>
<keyword evidence="1 3" id="KW-0443">Lipid metabolism</keyword>
<dbReference type="GO" id="GO:0046486">
    <property type="term" value="P:glycerolipid metabolic process"/>
    <property type="evidence" value="ECO:0007669"/>
    <property type="project" value="UniProtKB-ARBA"/>
</dbReference>